<dbReference type="InterPro" id="IPR002347">
    <property type="entry name" value="SDR_fam"/>
</dbReference>
<organism evidence="1 2">
    <name type="scientific">Marivirga lumbricoides</name>
    <dbReference type="NCBI Taxonomy" id="1046115"/>
    <lineage>
        <taxon>Bacteria</taxon>
        <taxon>Pseudomonadati</taxon>
        <taxon>Bacteroidota</taxon>
        <taxon>Cytophagia</taxon>
        <taxon>Cytophagales</taxon>
        <taxon>Marivirgaceae</taxon>
        <taxon>Marivirga</taxon>
    </lineage>
</organism>
<reference evidence="2" key="1">
    <citation type="journal article" date="2019" name="Int. J. Syst. Evol. Microbiol.">
        <title>The Global Catalogue of Microorganisms (GCM) 10K type strain sequencing project: providing services to taxonomists for standard genome sequencing and annotation.</title>
        <authorList>
            <consortium name="The Broad Institute Genomics Platform"/>
            <consortium name="The Broad Institute Genome Sequencing Center for Infectious Disease"/>
            <person name="Wu L."/>
            <person name="Ma J."/>
        </authorList>
    </citation>
    <scope>NUCLEOTIDE SEQUENCE [LARGE SCALE GENOMIC DNA]</scope>
    <source>
        <strain evidence="2">CGMCC 1.10832</strain>
    </source>
</reference>
<dbReference type="Pfam" id="PF13561">
    <property type="entry name" value="adh_short_C2"/>
    <property type="match status" value="1"/>
</dbReference>
<accession>A0ABQ1LF50</accession>
<gene>
    <name evidence="1" type="ORF">GCM10011506_05170</name>
</gene>
<protein>
    <recommendedName>
        <fullName evidence="3">Short-chain dehydrogenase</fullName>
    </recommendedName>
</protein>
<proteinExistence type="predicted"/>
<evidence type="ECO:0000313" key="1">
    <source>
        <dbReference type="EMBL" id="GGC22818.1"/>
    </source>
</evidence>
<dbReference type="EMBL" id="BMEC01000001">
    <property type="protein sequence ID" value="GGC22818.1"/>
    <property type="molecule type" value="Genomic_DNA"/>
</dbReference>
<dbReference type="RefSeq" id="WP_188460228.1">
    <property type="nucleotide sequence ID" value="NZ_BAABHU010000001.1"/>
</dbReference>
<keyword evidence="2" id="KW-1185">Reference proteome</keyword>
<evidence type="ECO:0000313" key="2">
    <source>
        <dbReference type="Proteomes" id="UP000636010"/>
    </source>
</evidence>
<dbReference type="Proteomes" id="UP000636010">
    <property type="component" value="Unassembled WGS sequence"/>
</dbReference>
<dbReference type="InterPro" id="IPR036291">
    <property type="entry name" value="NAD(P)-bd_dom_sf"/>
</dbReference>
<dbReference type="SUPFAM" id="SSF51735">
    <property type="entry name" value="NAD(P)-binding Rossmann-fold domains"/>
    <property type="match status" value="1"/>
</dbReference>
<evidence type="ECO:0008006" key="3">
    <source>
        <dbReference type="Google" id="ProtNLM"/>
    </source>
</evidence>
<dbReference type="Gene3D" id="3.40.50.720">
    <property type="entry name" value="NAD(P)-binding Rossmann-like Domain"/>
    <property type="match status" value="1"/>
</dbReference>
<sequence length="58" mass="6232">MKALGMTEDSEVIHQMMSRTSMGRMAQPSDIGKVAVFLASDDAPSVTGQKIEVSEGFK</sequence>
<comment type="caution">
    <text evidence="1">The sequence shown here is derived from an EMBL/GenBank/DDBJ whole genome shotgun (WGS) entry which is preliminary data.</text>
</comment>
<name>A0ABQ1LF50_9BACT</name>